<evidence type="ECO:0000256" key="9">
    <source>
        <dbReference type="ARBA" id="ARBA00023237"/>
    </source>
</evidence>
<evidence type="ECO:0000256" key="12">
    <source>
        <dbReference type="SAM" id="MobiDB-lite"/>
    </source>
</evidence>
<comment type="subcellular location">
    <subcellularLocation>
        <location evidence="1 10">Cell outer membrane</location>
        <topology evidence="1 10">Multi-pass membrane protein</topology>
    </subcellularLocation>
</comment>
<evidence type="ECO:0000256" key="13">
    <source>
        <dbReference type="SAM" id="SignalP"/>
    </source>
</evidence>
<evidence type="ECO:0000256" key="11">
    <source>
        <dbReference type="RuleBase" id="RU003357"/>
    </source>
</evidence>
<dbReference type="PROSITE" id="PS52016">
    <property type="entry name" value="TONB_DEPENDENT_REC_3"/>
    <property type="match status" value="1"/>
</dbReference>
<dbReference type="InterPro" id="IPR036942">
    <property type="entry name" value="Beta-barrel_TonB_sf"/>
</dbReference>
<keyword evidence="9 10" id="KW-0998">Cell outer membrane</keyword>
<feature type="compositionally biased region" description="Polar residues" evidence="12">
    <location>
        <begin position="186"/>
        <end position="201"/>
    </location>
</feature>
<organism evidence="15 16">
    <name type="scientific">Nitrospirillum amazonense</name>
    <dbReference type="NCBI Taxonomy" id="28077"/>
    <lineage>
        <taxon>Bacteria</taxon>
        <taxon>Pseudomonadati</taxon>
        <taxon>Pseudomonadota</taxon>
        <taxon>Alphaproteobacteria</taxon>
        <taxon>Rhodospirillales</taxon>
        <taxon>Azospirillaceae</taxon>
        <taxon>Nitrospirillum</taxon>
    </lineage>
</organism>
<evidence type="ECO:0000256" key="6">
    <source>
        <dbReference type="ARBA" id="ARBA00023004"/>
    </source>
</evidence>
<feature type="chain" id="PRO_5021865798" evidence="13">
    <location>
        <begin position="33"/>
        <end position="1025"/>
    </location>
</feature>
<dbReference type="InterPro" id="IPR012910">
    <property type="entry name" value="Plug_dom"/>
</dbReference>
<evidence type="ECO:0000256" key="8">
    <source>
        <dbReference type="ARBA" id="ARBA00023136"/>
    </source>
</evidence>
<feature type="domain" description="Secretin/TonB short N-terminal" evidence="14">
    <location>
        <begin position="57"/>
        <end position="108"/>
    </location>
</feature>
<evidence type="ECO:0000313" key="15">
    <source>
        <dbReference type="EMBL" id="TWB64442.1"/>
    </source>
</evidence>
<feature type="region of interest" description="Disordered" evidence="12">
    <location>
        <begin position="184"/>
        <end position="206"/>
    </location>
</feature>
<accession>A0A560IZI7</accession>
<sequence length="1025" mass="110139">MSIKNRYWRIKPWFGVSAVALGMVLAAQAAHADPKSFDVPSQPAVNAIPAFAHQAGVEIVVAADKLQGIRTTAVKGTMEFRDALAILLQGTGLEVASDDGRVIALRAVVAPEARTTRATAGVRSAPEEPSEGLAEILVSARRTLNTDIRRTKDDIQPYVVFDSEELAQSGAQNVEDFLQSRLPMNASPSTQSQAGPPTSASGRLDLRGLGTDETLVLVDGRRLPSIPTGDSFGQPNINGIPISQIERIEVLPTTASGIYGGNATGGVINVILKRQYSGLDIETRYNNALDFAGGQTYVGANGGTTLEDGRTRIMGSFSRSQSRTLLASDRSFFRRGAQLQFRNDPLNSTVLLGGPNICSTVDGFDCVADALVLKSGPSLNAAVTSIPNGYAGNPADLAARAGKLIYDRSDLPIWTGPDVTTYNLNVRREFGESLEIFTDFSRDESTSKNITPIQYSLYIPESAPANPFQQDVLAFLNFPHALTQSQETTNTRVNVGGIIHLPYRWSASLEYDWLRNTGRSLSNVVLGPASDAAEELLQTAAFSDVRANPIANPASLFNIFSSSGRDGSTLQTASLRLGGPIIRLPGGDLTATALLEQRRESTDDKVNSSSIAGMPQYTWSPEARQDVKSGYLELNAPIVSASNEVPFIHELQLMGSVRHDNYETHYAGYAIPITSSTGPFPEDPEAKSNFSSTNFTLGFKYTPISDIAVRASWGNGFLAPKLANIRAEAPSMLGSFPIFLLNLRDPARGNELLSGPLTVLGGGNPNIQPEKSESFSAGVVLTPSFVPGLRTSVDLTTIRKNNEVQNLPVSFFLANEAAFPGRIIRGANLPGDAAGMPGPITAVDTSAINLANSRMNAIDIQADYDLKDTDLGSFRLYAAATHTLELSSRAAPGQPSVDRAGFFDGPLKWRANVGVDWQSGSWGAGWNTQIYASYRVCMSVQTAFTCSQSETWQGAAKVPSQNYSDIYVNYGFKEGVLANSEIRLGIQNILNQKPPTVASGVDQTGYSSFGDPRLQRFTLTLRKHF</sequence>
<keyword evidence="2 10" id="KW-0813">Transport</keyword>
<keyword evidence="4" id="KW-0406">Ion transport</keyword>
<dbReference type="SUPFAM" id="SSF56935">
    <property type="entry name" value="Porins"/>
    <property type="match status" value="1"/>
</dbReference>
<proteinExistence type="inferred from homology"/>
<reference evidence="15 16" key="1">
    <citation type="submission" date="2019-06" db="EMBL/GenBank/DDBJ databases">
        <title>Genomic Encyclopedia of Type Strains, Phase IV (KMG-V): Genome sequencing to study the core and pangenomes of soil and plant-associated prokaryotes.</title>
        <authorList>
            <person name="Whitman W."/>
        </authorList>
    </citation>
    <scope>NUCLEOTIDE SEQUENCE [LARGE SCALE GENOMIC DNA]</scope>
    <source>
        <strain evidence="15 16">BR 11140</strain>
    </source>
</reference>
<keyword evidence="13" id="KW-0732">Signal</keyword>
<keyword evidence="5 10" id="KW-0812">Transmembrane</keyword>
<evidence type="ECO:0000256" key="3">
    <source>
        <dbReference type="ARBA" id="ARBA00022452"/>
    </source>
</evidence>
<dbReference type="Pfam" id="PF00593">
    <property type="entry name" value="TonB_dep_Rec_b-barrel"/>
    <property type="match status" value="1"/>
</dbReference>
<keyword evidence="6" id="KW-0408">Iron</keyword>
<evidence type="ECO:0000256" key="4">
    <source>
        <dbReference type="ARBA" id="ARBA00022496"/>
    </source>
</evidence>
<dbReference type="AlphaFoldDB" id="A0A560IZI7"/>
<dbReference type="GO" id="GO:0009279">
    <property type="term" value="C:cell outer membrane"/>
    <property type="evidence" value="ECO:0007669"/>
    <property type="project" value="UniProtKB-SubCell"/>
</dbReference>
<dbReference type="InterPro" id="IPR037066">
    <property type="entry name" value="Plug_dom_sf"/>
</dbReference>
<keyword evidence="4" id="KW-0410">Iron transport</keyword>
<keyword evidence="7 11" id="KW-0798">TonB box</keyword>
<feature type="signal peptide" evidence="13">
    <location>
        <begin position="1"/>
        <end position="32"/>
    </location>
</feature>
<dbReference type="OrthoDB" id="5476657at2"/>
<dbReference type="InterPro" id="IPR011662">
    <property type="entry name" value="Secretin/TonB_short_N"/>
</dbReference>
<dbReference type="Proteomes" id="UP000318050">
    <property type="component" value="Unassembled WGS sequence"/>
</dbReference>
<name>A0A560IZI7_9PROT</name>
<evidence type="ECO:0000259" key="14">
    <source>
        <dbReference type="SMART" id="SM00965"/>
    </source>
</evidence>
<evidence type="ECO:0000256" key="2">
    <source>
        <dbReference type="ARBA" id="ARBA00022448"/>
    </source>
</evidence>
<evidence type="ECO:0000256" key="5">
    <source>
        <dbReference type="ARBA" id="ARBA00022692"/>
    </source>
</evidence>
<dbReference type="PANTHER" id="PTHR47234:SF1">
    <property type="entry name" value="TONB-DEPENDENT RECEPTOR"/>
    <property type="match status" value="1"/>
</dbReference>
<dbReference type="Pfam" id="PF07715">
    <property type="entry name" value="Plug"/>
    <property type="match status" value="1"/>
</dbReference>
<evidence type="ECO:0000256" key="7">
    <source>
        <dbReference type="ARBA" id="ARBA00023077"/>
    </source>
</evidence>
<evidence type="ECO:0000256" key="10">
    <source>
        <dbReference type="PROSITE-ProRule" id="PRU01360"/>
    </source>
</evidence>
<dbReference type="Gene3D" id="2.170.130.10">
    <property type="entry name" value="TonB-dependent receptor, plug domain"/>
    <property type="match status" value="1"/>
</dbReference>
<dbReference type="InterPro" id="IPR000531">
    <property type="entry name" value="Beta-barrel_TonB"/>
</dbReference>
<dbReference type="EMBL" id="VITT01000001">
    <property type="protein sequence ID" value="TWB64442.1"/>
    <property type="molecule type" value="Genomic_DNA"/>
</dbReference>
<keyword evidence="15" id="KW-0675">Receptor</keyword>
<evidence type="ECO:0000256" key="1">
    <source>
        <dbReference type="ARBA" id="ARBA00004571"/>
    </source>
</evidence>
<dbReference type="Gene3D" id="3.55.50.30">
    <property type="match status" value="1"/>
</dbReference>
<dbReference type="Gene3D" id="2.40.170.20">
    <property type="entry name" value="TonB-dependent receptor, beta-barrel domain"/>
    <property type="match status" value="1"/>
</dbReference>
<dbReference type="SMART" id="SM00965">
    <property type="entry name" value="STN"/>
    <property type="match status" value="1"/>
</dbReference>
<dbReference type="Pfam" id="PF07660">
    <property type="entry name" value="STN"/>
    <property type="match status" value="1"/>
</dbReference>
<keyword evidence="8 10" id="KW-0472">Membrane</keyword>
<comment type="similarity">
    <text evidence="10 11">Belongs to the TonB-dependent receptor family.</text>
</comment>
<dbReference type="PANTHER" id="PTHR47234">
    <property type="match status" value="1"/>
</dbReference>
<comment type="caution">
    <text evidence="15">The sequence shown here is derived from an EMBL/GenBank/DDBJ whole genome shotgun (WGS) entry which is preliminary data.</text>
</comment>
<dbReference type="GO" id="GO:0006826">
    <property type="term" value="P:iron ion transport"/>
    <property type="evidence" value="ECO:0007669"/>
    <property type="project" value="UniProtKB-KW"/>
</dbReference>
<gene>
    <name evidence="15" type="ORF">FBZ92_101338</name>
</gene>
<keyword evidence="3 10" id="KW-1134">Transmembrane beta strand</keyword>
<dbReference type="InterPro" id="IPR039426">
    <property type="entry name" value="TonB-dep_rcpt-like"/>
</dbReference>
<protein>
    <submittedName>
        <fullName evidence="15">TonB-dependent receptor-like protein</fullName>
    </submittedName>
</protein>
<evidence type="ECO:0000313" key="16">
    <source>
        <dbReference type="Proteomes" id="UP000318050"/>
    </source>
</evidence>